<keyword evidence="2" id="KW-1185">Reference proteome</keyword>
<reference evidence="1 2" key="1">
    <citation type="submission" date="2012-06" db="EMBL/GenBank/DDBJ databases">
        <title>Draft Genome Sequence of Lactobacillus pasteurii CRBIP 24.76T.</title>
        <authorList>
            <person name="Cousin S."/>
            <person name="Bouchier C."/>
            <person name="Loux V."/>
            <person name="Ma L."/>
            <person name="Creno S."/>
            <person name="Bizet C."/>
            <person name="Clermont D."/>
        </authorList>
    </citation>
    <scope>NUCLEOTIDE SEQUENCE [LARGE SCALE GENOMIC DNA]</scope>
    <source>
        <strain evidence="2">CRBIP 24.76T</strain>
    </source>
</reference>
<dbReference type="AlphaFoldDB" id="I7LAY3"/>
<proteinExistence type="predicted"/>
<comment type="caution">
    <text evidence="1">The sequence shown here is derived from an EMBL/GenBank/DDBJ whole genome shotgun (WGS) entry which is preliminary data.</text>
</comment>
<evidence type="ECO:0000313" key="1">
    <source>
        <dbReference type="EMBL" id="CCI85081.1"/>
    </source>
</evidence>
<organism evidence="1 2">
    <name type="scientific">Lactobacillus pasteurii DSM 23907 = CRBIP 24.76</name>
    <dbReference type="NCBI Taxonomy" id="1423790"/>
    <lineage>
        <taxon>Bacteria</taxon>
        <taxon>Bacillati</taxon>
        <taxon>Bacillota</taxon>
        <taxon>Bacilli</taxon>
        <taxon>Lactobacillales</taxon>
        <taxon>Lactobacillaceae</taxon>
        <taxon>Lactobacillus</taxon>
    </lineage>
</organism>
<dbReference type="Proteomes" id="UP000009311">
    <property type="component" value="Unassembled WGS sequence"/>
</dbReference>
<dbReference type="RefSeq" id="WP_009559630.1">
    <property type="nucleotide sequence ID" value="NZ_AYZN01000010.1"/>
</dbReference>
<evidence type="ECO:0000313" key="2">
    <source>
        <dbReference type="Proteomes" id="UP000009311"/>
    </source>
</evidence>
<name>I7LAY3_9LACO</name>
<sequence length="114" mass="13305">MAGFYKNDYFVVAYYILSSSYCELRDNGQKLLCSEFDSYIKNKCNLNDAYYKYIVDSLIDDKLLDHSPKEESGGIVWYYSITPKGIEYIFFDEAMSKAQNYIICKESGQTNEQK</sequence>
<accession>I7LAY3</accession>
<dbReference type="EMBL" id="CAKD01000017">
    <property type="protein sequence ID" value="CCI85081.1"/>
    <property type="molecule type" value="Genomic_DNA"/>
</dbReference>
<protein>
    <submittedName>
        <fullName evidence="1">Uncharacterized protein</fullName>
    </submittedName>
</protein>
<dbReference type="STRING" id="1423790.BN53_03080"/>
<gene>
    <name evidence="1" type="ORF">BN53_03080</name>
</gene>